<reference evidence="2 3" key="1">
    <citation type="submission" date="2022-06" db="EMBL/GenBank/DDBJ databases">
        <title>Isolation of gut microbiota from human fecal samples.</title>
        <authorList>
            <person name="Pamer E.G."/>
            <person name="Barat B."/>
            <person name="Waligurski E."/>
            <person name="Medina S."/>
            <person name="Paddock L."/>
            <person name="Mostad J."/>
        </authorList>
    </citation>
    <scope>NUCLEOTIDE SEQUENCE [LARGE SCALE GENOMIC DNA]</scope>
    <source>
        <strain evidence="2 3">DFI.6.1</strain>
    </source>
</reference>
<keyword evidence="3" id="KW-1185">Reference proteome</keyword>
<evidence type="ECO:0000313" key="3">
    <source>
        <dbReference type="Proteomes" id="UP001524435"/>
    </source>
</evidence>
<keyword evidence="1" id="KW-1133">Transmembrane helix</keyword>
<organism evidence="2 3">
    <name type="scientific">Massilicoli timonensis</name>
    <dbReference type="NCBI Taxonomy" id="2015901"/>
    <lineage>
        <taxon>Bacteria</taxon>
        <taxon>Bacillati</taxon>
        <taxon>Bacillota</taxon>
        <taxon>Erysipelotrichia</taxon>
        <taxon>Erysipelotrichales</taxon>
        <taxon>Erysipelotrichaceae</taxon>
        <taxon>Massilicoli</taxon>
    </lineage>
</organism>
<name>A0ABT1SJ16_9FIRM</name>
<evidence type="ECO:0008006" key="4">
    <source>
        <dbReference type="Google" id="ProtNLM"/>
    </source>
</evidence>
<keyword evidence="1" id="KW-0812">Transmembrane</keyword>
<gene>
    <name evidence="2" type="ORF">NE663_02940</name>
</gene>
<dbReference type="EMBL" id="JANGCH010000003">
    <property type="protein sequence ID" value="MCQ5121219.1"/>
    <property type="molecule type" value="Genomic_DNA"/>
</dbReference>
<evidence type="ECO:0000313" key="2">
    <source>
        <dbReference type="EMBL" id="MCQ5121219.1"/>
    </source>
</evidence>
<comment type="caution">
    <text evidence="2">The sequence shown here is derived from an EMBL/GenBank/DDBJ whole genome shotgun (WGS) entry which is preliminary data.</text>
</comment>
<keyword evidence="1" id="KW-0472">Membrane</keyword>
<dbReference type="RefSeq" id="WP_256197441.1">
    <property type="nucleotide sequence ID" value="NZ_JANGCH010000003.1"/>
</dbReference>
<dbReference type="Proteomes" id="UP001524435">
    <property type="component" value="Unassembled WGS sequence"/>
</dbReference>
<evidence type="ECO:0000256" key="1">
    <source>
        <dbReference type="SAM" id="Phobius"/>
    </source>
</evidence>
<accession>A0ABT1SJ16</accession>
<feature type="transmembrane region" description="Helical" evidence="1">
    <location>
        <begin position="55"/>
        <end position="74"/>
    </location>
</feature>
<feature type="transmembrane region" description="Helical" evidence="1">
    <location>
        <begin position="30"/>
        <end position="49"/>
    </location>
</feature>
<sequence>MLFVKFLCTIVITLFISGMQKYLSTRKSWLLGSIIPILTAGILATMFYINKVPFSFESLVPCAILIVLELFIWIDGRFQHKRMEIRKMKAKDIG</sequence>
<protein>
    <recommendedName>
        <fullName evidence="4">Integral membrane protein</fullName>
    </recommendedName>
</protein>
<proteinExistence type="predicted"/>